<dbReference type="EMBL" id="CP126208">
    <property type="protein sequence ID" value="WIA08996.1"/>
    <property type="molecule type" value="Genomic_DNA"/>
</dbReference>
<keyword evidence="4" id="KW-1185">Reference proteome</keyword>
<dbReference type="InterPro" id="IPR011611">
    <property type="entry name" value="PfkB_dom"/>
</dbReference>
<dbReference type="InterPro" id="IPR029056">
    <property type="entry name" value="Ribokinase-like"/>
</dbReference>
<evidence type="ECO:0000313" key="3">
    <source>
        <dbReference type="EMBL" id="WIA08996.1"/>
    </source>
</evidence>
<evidence type="ECO:0000259" key="2">
    <source>
        <dbReference type="Pfam" id="PF00294"/>
    </source>
</evidence>
<evidence type="ECO:0000313" key="4">
    <source>
        <dbReference type="Proteomes" id="UP001244341"/>
    </source>
</evidence>
<dbReference type="Proteomes" id="UP001244341">
    <property type="component" value="Chromosome 1b"/>
</dbReference>
<feature type="compositionally biased region" description="Polar residues" evidence="1">
    <location>
        <begin position="216"/>
        <end position="233"/>
    </location>
</feature>
<reference evidence="3 4" key="1">
    <citation type="submission" date="2023-05" db="EMBL/GenBank/DDBJ databases">
        <title>A 100% complete, gapless, phased diploid assembly of the Scenedesmus obliquus UTEX 3031 genome.</title>
        <authorList>
            <person name="Biondi T.C."/>
            <person name="Hanschen E.R."/>
            <person name="Kwon T."/>
            <person name="Eng W."/>
            <person name="Kruse C.P.S."/>
            <person name="Koehler S.I."/>
            <person name="Kunde Y."/>
            <person name="Gleasner C.D."/>
            <person name="You Mak K.T."/>
            <person name="Polle J."/>
            <person name="Hovde B.T."/>
            <person name="Starkenburg S.R."/>
        </authorList>
    </citation>
    <scope>NUCLEOTIDE SEQUENCE [LARGE SCALE GENOMIC DNA]</scope>
    <source>
        <strain evidence="3 4">DOE0152z</strain>
    </source>
</reference>
<protein>
    <recommendedName>
        <fullName evidence="2">Carbohydrate kinase PfkB domain-containing protein</fullName>
    </recommendedName>
</protein>
<feature type="region of interest" description="Disordered" evidence="1">
    <location>
        <begin position="216"/>
        <end position="235"/>
    </location>
</feature>
<accession>A0ABY8TIR1</accession>
<organism evidence="3 4">
    <name type="scientific">Tetradesmus obliquus</name>
    <name type="common">Green alga</name>
    <name type="synonym">Acutodesmus obliquus</name>
    <dbReference type="NCBI Taxonomy" id="3088"/>
    <lineage>
        <taxon>Eukaryota</taxon>
        <taxon>Viridiplantae</taxon>
        <taxon>Chlorophyta</taxon>
        <taxon>core chlorophytes</taxon>
        <taxon>Chlorophyceae</taxon>
        <taxon>CS clade</taxon>
        <taxon>Sphaeropleales</taxon>
        <taxon>Scenedesmaceae</taxon>
        <taxon>Tetradesmus</taxon>
    </lineage>
</organism>
<evidence type="ECO:0000256" key="1">
    <source>
        <dbReference type="SAM" id="MobiDB-lite"/>
    </source>
</evidence>
<dbReference type="PANTHER" id="PTHR47826:SF1">
    <property type="entry name" value="OS03G0164700 PROTEIN"/>
    <property type="match status" value="1"/>
</dbReference>
<dbReference type="PANTHER" id="PTHR47826">
    <property type="entry name" value="OS03G0164700 PROTEIN"/>
    <property type="match status" value="1"/>
</dbReference>
<proteinExistence type="predicted"/>
<sequence length="523" mass="57057">MCAKTWDSLATQLNKALPFPLFPVSPPEPLGFPRKQLDTRFAVLLMRSSYDAVDALDFIPKQQFEAKFWKLRQSELEGYNYLYSPIKMRAGDLSDPLYFDFISFSQYATISREMGQPQRVFEEYYEICPPGAGDDDPCESGQKVVTRPPQYADDSQLPAYFFQKTGDLIYDGLLNGFRGEDFGGPPPAPAGASIQQLAAGVQQLLSIMKPPTVSNSRPSLACRASNSNGSAGLQHSRKDHDVIGLSNLCVDIVIPVQQLPPADPEARQGLLQQLTAEPPDEQHWELGGNCNFMIAAARMGMRVGSIGHVGDDTYGRYMDRVLQEERIEAITRIMPATLSGTDLDRTLLCFVLVDPDGKHAFCSRYDFGPWPLLGGVSNLPPSVTQVLQSTAAVFTNGFVFDELPLELVKQAIRTASDAGAAVLFDPGPRAFTMKSGSRRAALDTLISLSDVVLMTEEEAVEVTGLLDPQAAAEAVLARPGCKTEWCVVKLGGEGALLVTKSPQLEVYRAGAFKVDVKDTLCSA</sequence>
<feature type="domain" description="Carbohydrate kinase PfkB" evidence="2">
    <location>
        <begin position="287"/>
        <end position="519"/>
    </location>
</feature>
<dbReference type="SUPFAM" id="SSF53613">
    <property type="entry name" value="Ribokinase-like"/>
    <property type="match status" value="1"/>
</dbReference>
<dbReference type="Gene3D" id="3.40.1190.20">
    <property type="match status" value="1"/>
</dbReference>
<dbReference type="Pfam" id="PF00294">
    <property type="entry name" value="PfkB"/>
    <property type="match status" value="1"/>
</dbReference>
<name>A0ABY8TIR1_TETOB</name>
<gene>
    <name evidence="3" type="ORF">OEZ85_008410</name>
</gene>